<dbReference type="EMBL" id="CAFBLF010000146">
    <property type="protein sequence ID" value="CAB4871252.1"/>
    <property type="molecule type" value="Genomic_DNA"/>
</dbReference>
<gene>
    <name evidence="1" type="ORF">UFOPK1413_00207</name>
    <name evidence="2" type="ORF">UFOPK1767_00849</name>
    <name evidence="3" type="ORF">UFOPK3339_00911</name>
</gene>
<proteinExistence type="predicted"/>
<evidence type="ECO:0000313" key="2">
    <source>
        <dbReference type="EMBL" id="CAB4589228.1"/>
    </source>
</evidence>
<dbReference type="EMBL" id="CAEZTZ010000121">
    <property type="protein sequence ID" value="CAB4589228.1"/>
    <property type="molecule type" value="Genomic_DNA"/>
</dbReference>
<accession>A0A6J6FXB2</accession>
<dbReference type="AlphaFoldDB" id="A0A6J6FXB2"/>
<evidence type="ECO:0000313" key="1">
    <source>
        <dbReference type="EMBL" id="CAB4532367.1"/>
    </source>
</evidence>
<sequence length="41" mass="4599">MWQLVSSNVMEVGGGQTLPWVSTLLQVRSLVELKRDRGTAR</sequence>
<protein>
    <submittedName>
        <fullName evidence="2">Unannotated protein</fullName>
    </submittedName>
</protein>
<dbReference type="EMBL" id="CAEZSG010000017">
    <property type="protein sequence ID" value="CAB4532367.1"/>
    <property type="molecule type" value="Genomic_DNA"/>
</dbReference>
<evidence type="ECO:0000313" key="3">
    <source>
        <dbReference type="EMBL" id="CAB4871252.1"/>
    </source>
</evidence>
<name>A0A6J6FXB2_9ZZZZ</name>
<organism evidence="2">
    <name type="scientific">freshwater metagenome</name>
    <dbReference type="NCBI Taxonomy" id="449393"/>
    <lineage>
        <taxon>unclassified sequences</taxon>
        <taxon>metagenomes</taxon>
        <taxon>ecological metagenomes</taxon>
    </lineage>
</organism>
<reference evidence="2" key="1">
    <citation type="submission" date="2020-05" db="EMBL/GenBank/DDBJ databases">
        <authorList>
            <person name="Chiriac C."/>
            <person name="Salcher M."/>
            <person name="Ghai R."/>
            <person name="Kavagutti S V."/>
        </authorList>
    </citation>
    <scope>NUCLEOTIDE SEQUENCE</scope>
</reference>